<sequence>MEMKISILCVIALLATSISTAKVPDDSTYSNGDAIPVIAIQSLLRKPLGEHTYGYGDVEQGDVESSSIIDDSQEKEEDDDVIPSSIKTDDPEKAIMEITASGEPLESSEGRAGRKARGLRKRVKKTLKKLKKKLQRVAQRLPPIGVNVKLPL</sequence>
<reference evidence="3" key="1">
    <citation type="submission" date="2013-04" db="EMBL/GenBank/DDBJ databases">
        <authorList>
            <person name="Qu J."/>
            <person name="Murali S.C."/>
            <person name="Bandaranaike D."/>
            <person name="Bellair M."/>
            <person name="Blankenburg K."/>
            <person name="Chao H."/>
            <person name="Dinh H."/>
            <person name="Doddapaneni H."/>
            <person name="Downs B."/>
            <person name="Dugan-Rocha S."/>
            <person name="Elkadiri S."/>
            <person name="Gnanaolivu R.D."/>
            <person name="Hernandez B."/>
            <person name="Javaid M."/>
            <person name="Jayaseelan J.C."/>
            <person name="Lee S."/>
            <person name="Li M."/>
            <person name="Ming W."/>
            <person name="Munidasa M."/>
            <person name="Muniz J."/>
            <person name="Nguyen L."/>
            <person name="Ongeri F."/>
            <person name="Osuji N."/>
            <person name="Pu L.-L."/>
            <person name="Puazo M."/>
            <person name="Qu C."/>
            <person name="Quiroz J."/>
            <person name="Raj R."/>
            <person name="Weissenberger G."/>
            <person name="Xin Y."/>
            <person name="Zou X."/>
            <person name="Han Y."/>
            <person name="Richards S."/>
            <person name="Worley K."/>
            <person name="Muzny D."/>
            <person name="Gibbs R."/>
        </authorList>
    </citation>
    <scope>NUCLEOTIDE SEQUENCE</scope>
    <source>
        <strain evidence="3">Sampled in the wild</strain>
    </source>
</reference>
<feature type="signal peptide" evidence="2">
    <location>
        <begin position="1"/>
        <end position="21"/>
    </location>
</feature>
<dbReference type="EMBL" id="KZ308361">
    <property type="protein sequence ID" value="KAG8228167.1"/>
    <property type="molecule type" value="Genomic_DNA"/>
</dbReference>
<dbReference type="Proteomes" id="UP000792457">
    <property type="component" value="Unassembled WGS sequence"/>
</dbReference>
<organism evidence="3 4">
    <name type="scientific">Ladona fulva</name>
    <name type="common">Scarce chaser dragonfly</name>
    <name type="synonym">Libellula fulva</name>
    <dbReference type="NCBI Taxonomy" id="123851"/>
    <lineage>
        <taxon>Eukaryota</taxon>
        <taxon>Metazoa</taxon>
        <taxon>Ecdysozoa</taxon>
        <taxon>Arthropoda</taxon>
        <taxon>Hexapoda</taxon>
        <taxon>Insecta</taxon>
        <taxon>Pterygota</taxon>
        <taxon>Palaeoptera</taxon>
        <taxon>Odonata</taxon>
        <taxon>Epiprocta</taxon>
        <taxon>Anisoptera</taxon>
        <taxon>Libelluloidea</taxon>
        <taxon>Libellulidae</taxon>
        <taxon>Ladona</taxon>
    </lineage>
</organism>
<gene>
    <name evidence="3" type="ORF">J437_LFUL010543</name>
</gene>
<feature type="chain" id="PRO_5035433935" evidence="2">
    <location>
        <begin position="22"/>
        <end position="152"/>
    </location>
</feature>
<feature type="region of interest" description="Disordered" evidence="1">
    <location>
        <begin position="54"/>
        <end position="88"/>
    </location>
</feature>
<evidence type="ECO:0000256" key="2">
    <source>
        <dbReference type="SAM" id="SignalP"/>
    </source>
</evidence>
<reference evidence="3" key="2">
    <citation type="submission" date="2017-10" db="EMBL/GenBank/DDBJ databases">
        <title>Ladona fulva Genome sequencing and assembly.</title>
        <authorList>
            <person name="Murali S."/>
            <person name="Richards S."/>
            <person name="Bandaranaike D."/>
            <person name="Bellair M."/>
            <person name="Blankenburg K."/>
            <person name="Chao H."/>
            <person name="Dinh H."/>
            <person name="Doddapaneni H."/>
            <person name="Dugan-Rocha S."/>
            <person name="Elkadiri S."/>
            <person name="Gnanaolivu R."/>
            <person name="Hernandez B."/>
            <person name="Skinner E."/>
            <person name="Javaid M."/>
            <person name="Lee S."/>
            <person name="Li M."/>
            <person name="Ming W."/>
            <person name="Munidasa M."/>
            <person name="Muniz J."/>
            <person name="Nguyen L."/>
            <person name="Hughes D."/>
            <person name="Osuji N."/>
            <person name="Pu L.-L."/>
            <person name="Puazo M."/>
            <person name="Qu C."/>
            <person name="Quiroz J."/>
            <person name="Raj R."/>
            <person name="Weissenberger G."/>
            <person name="Xin Y."/>
            <person name="Zou X."/>
            <person name="Han Y."/>
            <person name="Worley K."/>
            <person name="Muzny D."/>
            <person name="Gibbs R."/>
        </authorList>
    </citation>
    <scope>NUCLEOTIDE SEQUENCE</scope>
    <source>
        <strain evidence="3">Sampled in the wild</strain>
    </source>
</reference>
<keyword evidence="4" id="KW-1185">Reference proteome</keyword>
<feature type="region of interest" description="Disordered" evidence="1">
    <location>
        <begin position="100"/>
        <end position="120"/>
    </location>
</feature>
<accession>A0A8K0K4G4</accession>
<dbReference type="AlphaFoldDB" id="A0A8K0K4G4"/>
<evidence type="ECO:0000313" key="3">
    <source>
        <dbReference type="EMBL" id="KAG8228167.1"/>
    </source>
</evidence>
<keyword evidence="2" id="KW-0732">Signal</keyword>
<comment type="caution">
    <text evidence="3">The sequence shown here is derived from an EMBL/GenBank/DDBJ whole genome shotgun (WGS) entry which is preliminary data.</text>
</comment>
<proteinExistence type="predicted"/>
<protein>
    <submittedName>
        <fullName evidence="3">Uncharacterized protein</fullName>
    </submittedName>
</protein>
<feature type="compositionally biased region" description="Acidic residues" evidence="1">
    <location>
        <begin position="71"/>
        <end position="81"/>
    </location>
</feature>
<evidence type="ECO:0000256" key="1">
    <source>
        <dbReference type="SAM" id="MobiDB-lite"/>
    </source>
</evidence>
<name>A0A8K0K4G4_LADFU</name>
<evidence type="ECO:0000313" key="4">
    <source>
        <dbReference type="Proteomes" id="UP000792457"/>
    </source>
</evidence>